<reference evidence="1" key="2">
    <citation type="submission" date="2022-01" db="EMBL/GenBank/DDBJ databases">
        <authorList>
            <person name="Yamashiro T."/>
            <person name="Shiraishi A."/>
            <person name="Satake H."/>
            <person name="Nakayama K."/>
        </authorList>
    </citation>
    <scope>NUCLEOTIDE SEQUENCE</scope>
</reference>
<protein>
    <submittedName>
        <fullName evidence="1">Uncharacterized protein</fullName>
    </submittedName>
</protein>
<name>A0ABQ5C8K3_9ASTR</name>
<sequence length="153" mass="17108">RSLMFLREQAALSASEITADSVNEFLTDVEEDTKVEEVLDYSKGTQHTWEKILTNVMDMSSSKVVKSYPYQLVSMGVKSKRSVVKFDIIVGICGMGEICITHLIRPTRELLKIIVLLYDARLGGSLLLLEAVADAHDVWFSCSDKEVGIHLLD</sequence>
<evidence type="ECO:0000313" key="2">
    <source>
        <dbReference type="Proteomes" id="UP001151760"/>
    </source>
</evidence>
<accession>A0ABQ5C8K3</accession>
<organism evidence="1 2">
    <name type="scientific">Tanacetum coccineum</name>
    <dbReference type="NCBI Taxonomy" id="301880"/>
    <lineage>
        <taxon>Eukaryota</taxon>
        <taxon>Viridiplantae</taxon>
        <taxon>Streptophyta</taxon>
        <taxon>Embryophyta</taxon>
        <taxon>Tracheophyta</taxon>
        <taxon>Spermatophyta</taxon>
        <taxon>Magnoliopsida</taxon>
        <taxon>eudicotyledons</taxon>
        <taxon>Gunneridae</taxon>
        <taxon>Pentapetalae</taxon>
        <taxon>asterids</taxon>
        <taxon>campanulids</taxon>
        <taxon>Asterales</taxon>
        <taxon>Asteraceae</taxon>
        <taxon>Asteroideae</taxon>
        <taxon>Anthemideae</taxon>
        <taxon>Anthemidinae</taxon>
        <taxon>Tanacetum</taxon>
    </lineage>
</organism>
<comment type="caution">
    <text evidence="1">The sequence shown here is derived from an EMBL/GenBank/DDBJ whole genome shotgun (WGS) entry which is preliminary data.</text>
</comment>
<dbReference type="EMBL" id="BQNB010014053">
    <property type="protein sequence ID" value="GJT23410.1"/>
    <property type="molecule type" value="Genomic_DNA"/>
</dbReference>
<keyword evidence="2" id="KW-1185">Reference proteome</keyword>
<feature type="non-terminal residue" evidence="1">
    <location>
        <position position="1"/>
    </location>
</feature>
<dbReference type="PANTHER" id="PTHR43061:SF1">
    <property type="entry name" value="GTP DIPHOSPHOKINASE RSH1, CHLOROPLASTIC-RELATED"/>
    <property type="match status" value="1"/>
</dbReference>
<reference evidence="1" key="1">
    <citation type="journal article" date="2022" name="Int. J. Mol. Sci.">
        <title>Draft Genome of Tanacetum Coccineum: Genomic Comparison of Closely Related Tanacetum-Family Plants.</title>
        <authorList>
            <person name="Yamashiro T."/>
            <person name="Shiraishi A."/>
            <person name="Nakayama K."/>
            <person name="Satake H."/>
        </authorList>
    </citation>
    <scope>NUCLEOTIDE SEQUENCE</scope>
</reference>
<dbReference type="Proteomes" id="UP001151760">
    <property type="component" value="Unassembled WGS sequence"/>
</dbReference>
<dbReference type="PANTHER" id="PTHR43061">
    <property type="entry name" value="GTP DIPHOSPHOKINASE RSH1, CHLOROPLASTIC-RELATED"/>
    <property type="match status" value="1"/>
</dbReference>
<evidence type="ECO:0000313" key="1">
    <source>
        <dbReference type="EMBL" id="GJT23410.1"/>
    </source>
</evidence>
<proteinExistence type="predicted"/>
<gene>
    <name evidence="1" type="ORF">Tco_0893347</name>
</gene>